<dbReference type="Pfam" id="PF19279">
    <property type="entry name" value="YegS_C"/>
    <property type="match status" value="1"/>
</dbReference>
<dbReference type="InterPro" id="IPR001206">
    <property type="entry name" value="Diacylglycerol_kinase_cat_dom"/>
</dbReference>
<dbReference type="SMART" id="SM00046">
    <property type="entry name" value="DAGKc"/>
    <property type="match status" value="1"/>
</dbReference>
<dbReference type="InterPro" id="IPR017438">
    <property type="entry name" value="ATP-NAD_kinase_N"/>
</dbReference>
<dbReference type="Gene3D" id="3.40.50.10330">
    <property type="entry name" value="Probable inorganic polyphosphate/atp-NAD kinase, domain 1"/>
    <property type="match status" value="1"/>
</dbReference>
<dbReference type="Gene3D" id="2.60.200.40">
    <property type="match status" value="1"/>
</dbReference>
<dbReference type="SUPFAM" id="SSF111331">
    <property type="entry name" value="NAD kinase/diacylglycerol kinase-like"/>
    <property type="match status" value="1"/>
</dbReference>
<evidence type="ECO:0000313" key="6">
    <source>
        <dbReference type="EMBL" id="KAJ6220029.1"/>
    </source>
</evidence>
<keyword evidence="4" id="KW-0067">ATP-binding</keyword>
<keyword evidence="1" id="KW-0808">Transferase</keyword>
<organism evidence="6 7">
    <name type="scientific">Blomia tropicalis</name>
    <name type="common">Mite</name>
    <dbReference type="NCBI Taxonomy" id="40697"/>
    <lineage>
        <taxon>Eukaryota</taxon>
        <taxon>Metazoa</taxon>
        <taxon>Ecdysozoa</taxon>
        <taxon>Arthropoda</taxon>
        <taxon>Chelicerata</taxon>
        <taxon>Arachnida</taxon>
        <taxon>Acari</taxon>
        <taxon>Acariformes</taxon>
        <taxon>Sarcoptiformes</taxon>
        <taxon>Astigmata</taxon>
        <taxon>Glycyphagoidea</taxon>
        <taxon>Echimyopodidae</taxon>
        <taxon>Blomia</taxon>
    </lineage>
</organism>
<dbReference type="GO" id="GO:0016020">
    <property type="term" value="C:membrane"/>
    <property type="evidence" value="ECO:0007669"/>
    <property type="project" value="TreeGrafter"/>
</dbReference>
<proteinExistence type="predicted"/>
<accession>A0A9Q0RMR0</accession>
<dbReference type="InterPro" id="IPR045540">
    <property type="entry name" value="YegS/DAGK_C"/>
</dbReference>
<evidence type="ECO:0000256" key="3">
    <source>
        <dbReference type="ARBA" id="ARBA00022777"/>
    </source>
</evidence>
<keyword evidence="7" id="KW-1185">Reference proteome</keyword>
<evidence type="ECO:0000256" key="4">
    <source>
        <dbReference type="ARBA" id="ARBA00022840"/>
    </source>
</evidence>
<feature type="domain" description="DAGKc" evidence="5">
    <location>
        <begin position="158"/>
        <end position="308"/>
    </location>
</feature>
<name>A0A9Q0RMR0_BLOTA</name>
<dbReference type="Pfam" id="PF00781">
    <property type="entry name" value="DAGK_cat"/>
    <property type="match status" value="1"/>
</dbReference>
<evidence type="ECO:0000313" key="7">
    <source>
        <dbReference type="Proteomes" id="UP001142055"/>
    </source>
</evidence>
<evidence type="ECO:0000256" key="1">
    <source>
        <dbReference type="ARBA" id="ARBA00022679"/>
    </source>
</evidence>
<keyword evidence="3" id="KW-0418">Kinase</keyword>
<keyword evidence="2" id="KW-0547">Nucleotide-binding</keyword>
<sequence>MREENMNVIRLNVESVASIDSLLWTGSYHMLAEKLVPITVKLTTNWLQLDRANHCESFHMNEIASCTVLSNDEIDRRPYSTRCLKTKDLSISENGAGLRLIIYANSMNSENDVSSGKSRHHRQIIELLIDIHTDYGDNMNEAQLFQSKISSLIHTGHSNTKPVLIILNPKSGKGQAQREFENKIKPILDDCNVKYHLLITKHARHASEFIESNSDLANSYSALATVSGDGLLNEVLNGFVKMVENSEYKHIPIPLSIIPGGSGNGLAHSINSLYLNGNKSTNSLLDCTFHMIKGQPKKMDIVRITSPTKVYYSFLSFGWGLMSDVDIESERLRFLGEPRFTIWSIFRSFMLRTYPGELYYLPFDNQNGNKEPIPPLDTPITDKQWVVVKDKFVLVYAAYQKYLNSTCKFAPDAELDDQTIYLLYIREGVSFFQIIRFLLALEDGSHTEIPYVQFIPVRAFRLLPANSNDIVTVDGEVIQCSPIQAEVVPGMASILLRNCS</sequence>
<dbReference type="GO" id="GO:0046512">
    <property type="term" value="P:sphingosine biosynthetic process"/>
    <property type="evidence" value="ECO:0007669"/>
    <property type="project" value="TreeGrafter"/>
</dbReference>
<evidence type="ECO:0000259" key="5">
    <source>
        <dbReference type="PROSITE" id="PS50146"/>
    </source>
</evidence>
<dbReference type="AlphaFoldDB" id="A0A9Q0RMR0"/>
<dbReference type="InterPro" id="IPR050187">
    <property type="entry name" value="Lipid_Phosphate_FormReg"/>
</dbReference>
<dbReference type="PANTHER" id="PTHR12358">
    <property type="entry name" value="SPHINGOSINE KINASE"/>
    <property type="match status" value="1"/>
</dbReference>
<dbReference type="Proteomes" id="UP001142055">
    <property type="component" value="Chromosome 2"/>
</dbReference>
<dbReference type="PANTHER" id="PTHR12358:SF112">
    <property type="entry name" value="LD11247P-RELATED"/>
    <property type="match status" value="1"/>
</dbReference>
<dbReference type="GO" id="GO:0005524">
    <property type="term" value="F:ATP binding"/>
    <property type="evidence" value="ECO:0007669"/>
    <property type="project" value="UniProtKB-KW"/>
</dbReference>
<comment type="caution">
    <text evidence="6">The sequence shown here is derived from an EMBL/GenBank/DDBJ whole genome shotgun (WGS) entry which is preliminary data.</text>
</comment>
<evidence type="ECO:0000256" key="2">
    <source>
        <dbReference type="ARBA" id="ARBA00022741"/>
    </source>
</evidence>
<reference evidence="6" key="1">
    <citation type="submission" date="2022-12" db="EMBL/GenBank/DDBJ databases">
        <title>Genome assemblies of Blomia tropicalis.</title>
        <authorList>
            <person name="Cui Y."/>
        </authorList>
    </citation>
    <scope>NUCLEOTIDE SEQUENCE</scope>
    <source>
        <tissue evidence="6">Adult mites</tissue>
    </source>
</reference>
<gene>
    <name evidence="6" type="ORF">RDWZM_005841</name>
</gene>
<dbReference type="InterPro" id="IPR016064">
    <property type="entry name" value="NAD/diacylglycerol_kinase_sf"/>
</dbReference>
<dbReference type="GO" id="GO:0005737">
    <property type="term" value="C:cytoplasm"/>
    <property type="evidence" value="ECO:0007669"/>
    <property type="project" value="TreeGrafter"/>
</dbReference>
<dbReference type="OMA" id="QAWSRRI"/>
<dbReference type="EMBL" id="JAPWDV010000002">
    <property type="protein sequence ID" value="KAJ6220029.1"/>
    <property type="molecule type" value="Genomic_DNA"/>
</dbReference>
<protein>
    <recommendedName>
        <fullName evidence="5">DAGKc domain-containing protein</fullName>
    </recommendedName>
</protein>
<dbReference type="GO" id="GO:0001727">
    <property type="term" value="F:lipid kinase activity"/>
    <property type="evidence" value="ECO:0007669"/>
    <property type="project" value="TreeGrafter"/>
</dbReference>
<dbReference type="PROSITE" id="PS50146">
    <property type="entry name" value="DAGK"/>
    <property type="match status" value="1"/>
</dbReference>